<dbReference type="GO" id="GO:0016405">
    <property type="term" value="F:CoA-ligase activity"/>
    <property type="evidence" value="ECO:0007669"/>
    <property type="project" value="TreeGrafter"/>
</dbReference>
<reference evidence="3 4" key="2">
    <citation type="journal article" date="2018" name="Nature">
        <title>Mutant phenotypes for thousands of bacterial genes of unknown function.</title>
        <authorList>
            <person name="Price M.N."/>
            <person name="Wetmore K.M."/>
            <person name="Waters R.J."/>
            <person name="Callaghan M."/>
            <person name="Ray J."/>
            <person name="Liu H."/>
            <person name="Kuehl J.V."/>
            <person name="Melnyk R.A."/>
            <person name="Lamson J.S."/>
            <person name="Suh Y."/>
            <person name="Carlson H.K."/>
            <person name="Esquivel Z."/>
            <person name="Sadeeshkumar H."/>
            <person name="Chakraborty R."/>
            <person name="Zane G.M."/>
            <person name="Rubin B.E."/>
            <person name="Wall J.D."/>
            <person name="Visel A."/>
            <person name="Bristow J."/>
            <person name="Blow M.J."/>
            <person name="Arkin A.P."/>
            <person name="Deutschbauer A.M."/>
        </authorList>
    </citation>
    <scope>NUCLEOTIDE SEQUENCE [LARGE SCALE GENOMIC DNA]</scope>
    <source>
        <strain evidence="3 4">FW300-N2E2</strain>
    </source>
</reference>
<evidence type="ECO:0000259" key="2">
    <source>
        <dbReference type="Pfam" id="PF13193"/>
    </source>
</evidence>
<dbReference type="RefSeq" id="WP_063321843.1">
    <property type="nucleotide sequence ID" value="NZ_CP015225.1"/>
</dbReference>
<dbReference type="Gene3D" id="3.40.50.12780">
    <property type="entry name" value="N-terminal domain of ligase-like"/>
    <property type="match status" value="1"/>
</dbReference>
<evidence type="ECO:0000313" key="3">
    <source>
        <dbReference type="EMBL" id="AMZ71283.1"/>
    </source>
</evidence>
<dbReference type="InterPro" id="IPR020845">
    <property type="entry name" value="AMP-binding_CS"/>
</dbReference>
<name>A0A165Z4B0_PSEFL</name>
<dbReference type="Pfam" id="PF00501">
    <property type="entry name" value="AMP-binding"/>
    <property type="match status" value="1"/>
</dbReference>
<dbReference type="InterPro" id="IPR045851">
    <property type="entry name" value="AMP-bd_C_sf"/>
</dbReference>
<dbReference type="AlphaFoldDB" id="A0A165Z4B0"/>
<dbReference type="EMBL" id="CP015225">
    <property type="protein sequence ID" value="AMZ71283.1"/>
    <property type="molecule type" value="Genomic_DNA"/>
</dbReference>
<dbReference type="PANTHER" id="PTHR24096">
    <property type="entry name" value="LONG-CHAIN-FATTY-ACID--COA LIGASE"/>
    <property type="match status" value="1"/>
</dbReference>
<dbReference type="PROSITE" id="PS00455">
    <property type="entry name" value="AMP_BINDING"/>
    <property type="match status" value="1"/>
</dbReference>
<evidence type="ECO:0000259" key="1">
    <source>
        <dbReference type="Pfam" id="PF00501"/>
    </source>
</evidence>
<dbReference type="Proteomes" id="UP000076083">
    <property type="component" value="Chromosome"/>
</dbReference>
<gene>
    <name evidence="3" type="ORF">TK06_09280</name>
</gene>
<feature type="domain" description="AMP-dependent synthetase/ligase" evidence="1">
    <location>
        <begin position="13"/>
        <end position="363"/>
    </location>
</feature>
<reference evidence="4" key="1">
    <citation type="submission" date="2016-04" db="EMBL/GenBank/DDBJ databases">
        <authorList>
            <person name="Ray J."/>
            <person name="Price M."/>
            <person name="Deutschbauer A."/>
        </authorList>
    </citation>
    <scope>NUCLEOTIDE SEQUENCE [LARGE SCALE GENOMIC DNA]</scope>
    <source>
        <strain evidence="4">FW300-N2E2</strain>
    </source>
</reference>
<accession>A0A165Z4B0</accession>
<organism evidence="3 4">
    <name type="scientific">Pseudomonas fluorescens</name>
    <dbReference type="NCBI Taxonomy" id="294"/>
    <lineage>
        <taxon>Bacteria</taxon>
        <taxon>Pseudomonadati</taxon>
        <taxon>Pseudomonadota</taxon>
        <taxon>Gammaproteobacteria</taxon>
        <taxon>Pseudomonadales</taxon>
        <taxon>Pseudomonadaceae</taxon>
        <taxon>Pseudomonas</taxon>
    </lineage>
</organism>
<dbReference type="InterPro" id="IPR000873">
    <property type="entry name" value="AMP-dep_synth/lig_dom"/>
</dbReference>
<dbReference type="InterPro" id="IPR025110">
    <property type="entry name" value="AMP-bd_C"/>
</dbReference>
<sequence length="515" mass="56329">MSDKQPQLYPGVHAMRTPEKPAVIMAETGATLTYAALDTYANRLGRLYQWLGLKPGDHVAYCLENRLECPAVQWGAHYAGLYYTFISTRLTALEAAYIVADCEAQVLLVSAKTAPAILDAVRALPRPPQIYSLDPVPGVKLFDDALSAFDGSPIRDAVEGSEMLYSSGTTGRPKGVKPNLTGLPLGSTAVIAGLMQRGFGVNEESVYFSSSPYYHAAPMKWGQGMTILGGILVLAEKFDPENALKAIERYLVTHSQWVPTMFHRLLALPQEVHERYDLSSQKVAVHAGAPCPVPTKQAMIEWWGPILAEFYSCTESIGSTMVDSKTALARPGTVGRAILGELHIVGEDGQELPVGQDGLVYFANGPRFSYHKDPEKTAEAYNAAGWATVGDIGHVDADGFLYLTDRKNNMIISGGVNVYPQETENVLITHPKVFDVAVIGTPHRDFGEEVRAVVQLESGVEPSPTLVDELIAYCREQLSPIKCPRVIDFAESLPREPNGKLLKRLLRDEYRARLA</sequence>
<dbReference type="InterPro" id="IPR042099">
    <property type="entry name" value="ANL_N_sf"/>
</dbReference>
<dbReference type="PANTHER" id="PTHR24096:SF323">
    <property type="entry name" value="BLR3536 PROTEIN"/>
    <property type="match status" value="1"/>
</dbReference>
<evidence type="ECO:0000313" key="4">
    <source>
        <dbReference type="Proteomes" id="UP000076083"/>
    </source>
</evidence>
<feature type="domain" description="AMP-binding enzyme C-terminal" evidence="2">
    <location>
        <begin position="422"/>
        <end position="500"/>
    </location>
</feature>
<dbReference type="Pfam" id="PF13193">
    <property type="entry name" value="AMP-binding_C"/>
    <property type="match status" value="1"/>
</dbReference>
<dbReference type="Gene3D" id="3.30.300.30">
    <property type="match status" value="1"/>
</dbReference>
<protein>
    <submittedName>
        <fullName evidence="3">Acyl-CoA synthetase</fullName>
    </submittedName>
</protein>
<proteinExistence type="predicted"/>
<dbReference type="SUPFAM" id="SSF56801">
    <property type="entry name" value="Acetyl-CoA synthetase-like"/>
    <property type="match status" value="1"/>
</dbReference>